<dbReference type="Proteomes" id="UP000237347">
    <property type="component" value="Unassembled WGS sequence"/>
</dbReference>
<protein>
    <submittedName>
        <fullName evidence="1">Uncharacterized protein</fullName>
    </submittedName>
</protein>
<reference evidence="1 2" key="1">
    <citation type="journal article" date="2018" name="Sci. Data">
        <title>The draft genome sequence of cork oak.</title>
        <authorList>
            <person name="Ramos A.M."/>
            <person name="Usie A."/>
            <person name="Barbosa P."/>
            <person name="Barros P.M."/>
            <person name="Capote T."/>
            <person name="Chaves I."/>
            <person name="Simoes F."/>
            <person name="Abreu I."/>
            <person name="Carrasquinho I."/>
            <person name="Faro C."/>
            <person name="Guimaraes J.B."/>
            <person name="Mendonca D."/>
            <person name="Nobrega F."/>
            <person name="Rodrigues L."/>
            <person name="Saibo N.J.M."/>
            <person name="Varela M.C."/>
            <person name="Egas C."/>
            <person name="Matos J."/>
            <person name="Miguel C.M."/>
            <person name="Oliveira M.M."/>
            <person name="Ricardo C.P."/>
            <person name="Goncalves S."/>
        </authorList>
    </citation>
    <scope>NUCLEOTIDE SEQUENCE [LARGE SCALE GENOMIC DNA]</scope>
    <source>
        <strain evidence="2">cv. HL8</strain>
    </source>
</reference>
<evidence type="ECO:0000313" key="2">
    <source>
        <dbReference type="Proteomes" id="UP000237347"/>
    </source>
</evidence>
<proteinExistence type="predicted"/>
<organism evidence="1 2">
    <name type="scientific">Quercus suber</name>
    <name type="common">Cork oak</name>
    <dbReference type="NCBI Taxonomy" id="58331"/>
    <lineage>
        <taxon>Eukaryota</taxon>
        <taxon>Viridiplantae</taxon>
        <taxon>Streptophyta</taxon>
        <taxon>Embryophyta</taxon>
        <taxon>Tracheophyta</taxon>
        <taxon>Spermatophyta</taxon>
        <taxon>Magnoliopsida</taxon>
        <taxon>eudicotyledons</taxon>
        <taxon>Gunneridae</taxon>
        <taxon>Pentapetalae</taxon>
        <taxon>rosids</taxon>
        <taxon>fabids</taxon>
        <taxon>Fagales</taxon>
        <taxon>Fagaceae</taxon>
        <taxon>Quercus</taxon>
    </lineage>
</organism>
<sequence>MTLVVGKDIATTDFSKGIGDIGIEALDDSPPLIDIDVDDASKKKQVYPSHVASSETRSHRKQSHATIIEEKIYENQLNFGTLYEEIMKMDKFEETILASAFDQLNEDEKQAKSFMLKIDKLRRQWLQNFFDNYLKPILIM</sequence>
<name>A0AAW0L8H1_QUESU</name>
<dbReference type="EMBL" id="PKMF04000142">
    <property type="protein sequence ID" value="KAK7847392.1"/>
    <property type="molecule type" value="Genomic_DNA"/>
</dbReference>
<dbReference type="AlphaFoldDB" id="A0AAW0L8H1"/>
<comment type="caution">
    <text evidence="1">The sequence shown here is derived from an EMBL/GenBank/DDBJ whole genome shotgun (WGS) entry which is preliminary data.</text>
</comment>
<evidence type="ECO:0000313" key="1">
    <source>
        <dbReference type="EMBL" id="KAK7847392.1"/>
    </source>
</evidence>
<gene>
    <name evidence="1" type="ORF">CFP56_006702</name>
</gene>
<accession>A0AAW0L8H1</accession>
<keyword evidence="2" id="KW-1185">Reference proteome</keyword>